<dbReference type="EMBL" id="BONO01000006">
    <property type="protein sequence ID" value="GIG35687.1"/>
    <property type="molecule type" value="Genomic_DNA"/>
</dbReference>
<dbReference type="AlphaFoldDB" id="A0A919PCG0"/>
<organism evidence="2 3">
    <name type="scientific">Cellulomonas pakistanensis</name>
    <dbReference type="NCBI Taxonomy" id="992287"/>
    <lineage>
        <taxon>Bacteria</taxon>
        <taxon>Bacillati</taxon>
        <taxon>Actinomycetota</taxon>
        <taxon>Actinomycetes</taxon>
        <taxon>Micrococcales</taxon>
        <taxon>Cellulomonadaceae</taxon>
        <taxon>Cellulomonas</taxon>
    </lineage>
</organism>
<protein>
    <submittedName>
        <fullName evidence="2">Uncharacterized protein</fullName>
    </submittedName>
</protein>
<dbReference type="RefSeq" id="WP_203667734.1">
    <property type="nucleotide sequence ID" value="NZ_BONO01000006.1"/>
</dbReference>
<comment type="caution">
    <text evidence="2">The sequence shown here is derived from an EMBL/GenBank/DDBJ whole genome shotgun (WGS) entry which is preliminary data.</text>
</comment>
<evidence type="ECO:0000313" key="2">
    <source>
        <dbReference type="EMBL" id="GIG35687.1"/>
    </source>
</evidence>
<evidence type="ECO:0000256" key="1">
    <source>
        <dbReference type="SAM" id="SignalP"/>
    </source>
</evidence>
<feature type="signal peptide" evidence="1">
    <location>
        <begin position="1"/>
        <end position="27"/>
    </location>
</feature>
<sequence length="45" mass="4342">MRNTLKAVATAALALTLTLGASGVANAAGGFTIQSGATGCCRTMV</sequence>
<reference evidence="2" key="1">
    <citation type="submission" date="2021-01" db="EMBL/GenBank/DDBJ databases">
        <title>Whole genome shotgun sequence of Cellulomonas pakistanensis NBRC 110800.</title>
        <authorList>
            <person name="Komaki H."/>
            <person name="Tamura T."/>
        </authorList>
    </citation>
    <scope>NUCLEOTIDE SEQUENCE</scope>
    <source>
        <strain evidence="2">NBRC 110800</strain>
    </source>
</reference>
<proteinExistence type="predicted"/>
<dbReference type="Proteomes" id="UP000642125">
    <property type="component" value="Unassembled WGS sequence"/>
</dbReference>
<name>A0A919PCG0_9CELL</name>
<keyword evidence="1" id="KW-0732">Signal</keyword>
<gene>
    <name evidence="2" type="ORF">Cpa01nite_10680</name>
</gene>
<evidence type="ECO:0000313" key="3">
    <source>
        <dbReference type="Proteomes" id="UP000642125"/>
    </source>
</evidence>
<feature type="chain" id="PRO_5036896142" evidence="1">
    <location>
        <begin position="28"/>
        <end position="45"/>
    </location>
</feature>
<accession>A0A919PCG0</accession>
<keyword evidence="3" id="KW-1185">Reference proteome</keyword>